<reference evidence="5" key="3">
    <citation type="journal article" date="2020" name="Curr. Biol.">
        <title>Chromatin organization in early land plants reveals an ancestral association between H3K27me3, transposons, and constitutive heterochromatin.</title>
        <authorList>
            <person name="Montgomery S.A."/>
            <person name="Tanizawa Y."/>
            <person name="Galik B."/>
            <person name="Wang N."/>
            <person name="Ito T."/>
            <person name="Mochizuki T."/>
            <person name="Akimcheva S."/>
            <person name="Bowman J.L."/>
            <person name="Cognat V."/>
            <person name="Marechal-Drouard L."/>
            <person name="Ekker H."/>
            <person name="Hong S.F."/>
            <person name="Kohchi T."/>
            <person name="Lin S.S."/>
            <person name="Liu L.D."/>
            <person name="Nakamura Y."/>
            <person name="Valeeva L.R."/>
            <person name="Shakirov E.V."/>
            <person name="Shippen D.E."/>
            <person name="Wei W.L."/>
            <person name="Yagura M."/>
            <person name="Yamaoka S."/>
            <person name="Yamato K.T."/>
            <person name="Liu C."/>
            <person name="Berger F."/>
        </authorList>
    </citation>
    <scope>NUCLEOTIDE SEQUENCE [LARGE SCALE GENOMIC DNA]</scope>
    <source>
        <strain evidence="5">Tak-1</strain>
    </source>
</reference>
<evidence type="ECO:0000313" key="5">
    <source>
        <dbReference type="Proteomes" id="UP001162541"/>
    </source>
</evidence>
<dbReference type="Proteomes" id="UP001162541">
    <property type="component" value="Chromosome 6"/>
</dbReference>
<protein>
    <recommendedName>
        <fullName evidence="6">Tyrosine specific protein phosphatases domain-containing protein</fullName>
    </recommendedName>
</protein>
<dbReference type="PANTHER" id="PTHR31126">
    <property type="entry name" value="TYROSINE-PROTEIN PHOSPHATASE"/>
    <property type="match status" value="1"/>
</dbReference>
<dbReference type="AlphaFoldDB" id="A0A176W9E8"/>
<keyword evidence="4" id="KW-1185">Reference proteome</keyword>
<dbReference type="SUPFAM" id="SSF52799">
    <property type="entry name" value="(Phosphotyrosine protein) phosphatases II"/>
    <property type="match status" value="1"/>
</dbReference>
<evidence type="ECO:0000313" key="3">
    <source>
        <dbReference type="EMBL" id="OAE29644.1"/>
    </source>
</evidence>
<dbReference type="InterPro" id="IPR004861">
    <property type="entry name" value="Siw14-like"/>
</dbReference>
<name>A0A176W9E8_MARPO</name>
<dbReference type="FunFam" id="3.90.190.10:FF:000084">
    <property type="entry name" value="Tyrosine phospatase-like protein"/>
    <property type="match status" value="1"/>
</dbReference>
<reference evidence="2" key="2">
    <citation type="journal article" date="2019" name="Curr. Biol.">
        <title>Chromatin organization in early land plants reveals an ancestral association between H3K27me3, transposons, and constitutive heterochromatin.</title>
        <authorList>
            <person name="Montgomery S.A."/>
            <person name="Tanizawa Y."/>
            <person name="Galik B."/>
            <person name="Wang N."/>
            <person name="Ito T."/>
            <person name="Mochizuki T."/>
            <person name="Akimcheva S."/>
            <person name="Bowman J."/>
            <person name="Cognat V."/>
            <person name="Drouard L."/>
            <person name="Ekker H."/>
            <person name="Houng S."/>
            <person name="Kohchi T."/>
            <person name="Lin S."/>
            <person name="Liu L.D."/>
            <person name="Nakamura Y."/>
            <person name="Valeeva L.R."/>
            <person name="Shakirov E.V."/>
            <person name="Shippen D.E."/>
            <person name="Wei W."/>
            <person name="Yagura M."/>
            <person name="Yamaoka S."/>
            <person name="Yamato K.T."/>
            <person name="Liu C."/>
            <person name="Berger F."/>
        </authorList>
    </citation>
    <scope>NUCLEOTIDE SEQUENCE [LARGE SCALE GENOMIC DNA]</scope>
    <source>
        <strain evidence="2">Tak-1</strain>
    </source>
</reference>
<dbReference type="Proteomes" id="UP000077202">
    <property type="component" value="Unassembled WGS sequence"/>
</dbReference>
<organism evidence="3 4">
    <name type="scientific">Marchantia polymorpha subsp. ruderalis</name>
    <dbReference type="NCBI Taxonomy" id="1480154"/>
    <lineage>
        <taxon>Eukaryota</taxon>
        <taxon>Viridiplantae</taxon>
        <taxon>Streptophyta</taxon>
        <taxon>Embryophyta</taxon>
        <taxon>Marchantiophyta</taxon>
        <taxon>Marchantiopsida</taxon>
        <taxon>Marchantiidae</taxon>
        <taxon>Marchantiales</taxon>
        <taxon>Marchantiaceae</taxon>
        <taxon>Marchantia</taxon>
    </lineage>
</organism>
<gene>
    <name evidence="3" type="ORF">AXG93_1762s1250</name>
    <name evidence="2" type="ORF">Mp_6g09200</name>
</gene>
<evidence type="ECO:0008006" key="6">
    <source>
        <dbReference type="Google" id="ProtNLM"/>
    </source>
</evidence>
<evidence type="ECO:0000256" key="1">
    <source>
        <dbReference type="SAM" id="MobiDB-lite"/>
    </source>
</evidence>
<dbReference type="CDD" id="cd17663">
    <property type="entry name" value="PFA-DSP_Oca6"/>
    <property type="match status" value="1"/>
</dbReference>
<proteinExistence type="predicted"/>
<feature type="region of interest" description="Disordered" evidence="1">
    <location>
        <begin position="265"/>
        <end position="319"/>
    </location>
</feature>
<dbReference type="GO" id="GO:0016791">
    <property type="term" value="F:phosphatase activity"/>
    <property type="evidence" value="ECO:0007669"/>
    <property type="project" value="TreeGrafter"/>
</dbReference>
<dbReference type="PANTHER" id="PTHR31126:SF14">
    <property type="entry name" value="TYROSINE-PROTEIN PHOSPHATASE OCA6-RELATED"/>
    <property type="match status" value="1"/>
</dbReference>
<dbReference type="InterPro" id="IPR029021">
    <property type="entry name" value="Prot-tyrosine_phosphatase-like"/>
</dbReference>
<dbReference type="EMBL" id="LVLJ01001436">
    <property type="protein sequence ID" value="OAE29644.1"/>
    <property type="molecule type" value="Genomic_DNA"/>
</dbReference>
<dbReference type="Gene3D" id="3.90.190.10">
    <property type="entry name" value="Protein tyrosine phosphatase superfamily"/>
    <property type="match status" value="1"/>
</dbReference>
<accession>A0A176W9E8</accession>
<sequence>MAMLPQLIPPFRYAIVEESFFRGAYPTIKNYRFLRRLHLKTIVSLTPEPHPNRDMREFCEHEGITNRHFYVDKFQDVVTLSNAKVLQILQIIIRPENLPLYLHCLDGTHVAGLVVMCFRKLQSWNLSTSAAEFCSFQKSGEISREESQFVEAFKGEIEIPPVIPNWLWQGVRTVKHPTFRLRLLPSPISNEHNEEEVVSHSSKNGDRMFESGSLPNYQTGSLGSTIGLDSNGRHRGVNGLAALVNVGGPLSRLTISGQGNSDTTGGGVIYGAGETEDRGRYRGRTRSKGSGLLSTSGNGHEESGVIGGGSVYKSPKLKASERNGKRRAVAVARFSHDGWGLQYTERKRTLEALALEGLRVVGPGRSSKLPVLPRRSPALSHRKPHPFHTKVAMLNTEEWNVQR</sequence>
<reference evidence="3 4" key="1">
    <citation type="submission" date="2016-03" db="EMBL/GenBank/DDBJ databases">
        <title>Mechanisms controlling the formation of the plant cell surface in tip-growing cells are functionally conserved among land plants.</title>
        <authorList>
            <person name="Honkanen S."/>
            <person name="Jones V.A."/>
            <person name="Morieri G."/>
            <person name="Champion C."/>
            <person name="Hetherington A.J."/>
            <person name="Kelly S."/>
            <person name="Saint-Marcoux D."/>
            <person name="Proust H."/>
            <person name="Prescott H."/>
            <person name="Dolan L."/>
        </authorList>
    </citation>
    <scope>NUCLEOTIDE SEQUENCE [LARGE SCALE GENOMIC DNA]</scope>
    <source>
        <strain evidence="4">cv. Tak-1 and cv. Tak-2</strain>
        <tissue evidence="3">Whole gametophyte</tissue>
    </source>
</reference>
<evidence type="ECO:0000313" key="2">
    <source>
        <dbReference type="EMBL" id="BBN14141.1"/>
    </source>
</evidence>
<evidence type="ECO:0000313" key="4">
    <source>
        <dbReference type="Proteomes" id="UP000077202"/>
    </source>
</evidence>
<dbReference type="EMBL" id="AP019871">
    <property type="protein sequence ID" value="BBN14141.1"/>
    <property type="molecule type" value="Genomic_DNA"/>
</dbReference>
<dbReference type="Pfam" id="PF03162">
    <property type="entry name" value="Y_phosphatase2"/>
    <property type="match status" value="1"/>
</dbReference>